<dbReference type="GO" id="GO:0008146">
    <property type="term" value="F:sulfotransferase activity"/>
    <property type="evidence" value="ECO:0007669"/>
    <property type="project" value="InterPro"/>
</dbReference>
<dbReference type="Pfam" id="PF00685">
    <property type="entry name" value="Sulfotransfer_1"/>
    <property type="match status" value="1"/>
</dbReference>
<organism evidence="4 5">
    <name type="scientific">Plutella xylostella</name>
    <name type="common">Diamondback moth</name>
    <name type="synonym">Plutella maculipennis</name>
    <dbReference type="NCBI Taxonomy" id="51655"/>
    <lineage>
        <taxon>Eukaryota</taxon>
        <taxon>Metazoa</taxon>
        <taxon>Ecdysozoa</taxon>
        <taxon>Arthropoda</taxon>
        <taxon>Hexapoda</taxon>
        <taxon>Insecta</taxon>
        <taxon>Pterygota</taxon>
        <taxon>Neoptera</taxon>
        <taxon>Endopterygota</taxon>
        <taxon>Lepidoptera</taxon>
        <taxon>Glossata</taxon>
        <taxon>Ditrysia</taxon>
        <taxon>Yponomeutoidea</taxon>
        <taxon>Plutellidae</taxon>
        <taxon>Plutella</taxon>
    </lineage>
</organism>
<keyword evidence="2" id="KW-0808">Transferase</keyword>
<keyword evidence="5" id="KW-1185">Reference proteome</keyword>
<proteinExistence type="inferred from homology"/>
<comment type="similarity">
    <text evidence="1">Belongs to the sulfotransferase 1 family.</text>
</comment>
<feature type="domain" description="Sulfotransferase" evidence="3">
    <location>
        <begin position="63"/>
        <end position="337"/>
    </location>
</feature>
<dbReference type="InterPro" id="IPR000863">
    <property type="entry name" value="Sulfotransferase_dom"/>
</dbReference>
<evidence type="ECO:0000313" key="4">
    <source>
        <dbReference type="EMBL" id="CAG9114684.1"/>
    </source>
</evidence>
<sequence length="349" mass="41110">MDAKNNNVLPFEIRDVEPELADELMKYFTGELTGFVQVGPKRYFLPNKYKQEARNIYNMPVRPTDIFVASYPRSGTTWTQELVWMVANDLDYEKSDAIPLTERYPFLEFSIFVHPIMKERFREENKHSPQKLKLLELVSQPGTEQLAAVAGARFIKTHLPLSLLPPALLDHGKMVYVARDPRDVVVSFYHLNRSMRTQGYVGDFKTYWNYFIRDLHHWTPYFDHLKEAWEKRHHPNMLFLFYEELSKDLPAAVRRVSAFLNKRYSEDQIQRLCRHLSVDSFKSNKSVNYDVMSELGIMVKGEGGFIRKGKAGGWREHFDEEMAQQAERWISDNLRGTDFRFPHMDKEAQ</sequence>
<dbReference type="SUPFAM" id="SSF52540">
    <property type="entry name" value="P-loop containing nucleoside triphosphate hydrolases"/>
    <property type="match status" value="1"/>
</dbReference>
<dbReference type="Proteomes" id="UP000653454">
    <property type="component" value="Unassembled WGS sequence"/>
</dbReference>
<dbReference type="PANTHER" id="PTHR11783">
    <property type="entry name" value="SULFOTRANSFERASE SULT"/>
    <property type="match status" value="1"/>
</dbReference>
<dbReference type="Gene3D" id="3.40.50.300">
    <property type="entry name" value="P-loop containing nucleotide triphosphate hydrolases"/>
    <property type="match status" value="1"/>
</dbReference>
<evidence type="ECO:0000259" key="3">
    <source>
        <dbReference type="Pfam" id="PF00685"/>
    </source>
</evidence>
<dbReference type="InterPro" id="IPR027417">
    <property type="entry name" value="P-loop_NTPase"/>
</dbReference>
<protein>
    <submittedName>
        <fullName evidence="4">(diamondback moth) hypothetical protein</fullName>
    </submittedName>
</protein>
<accession>A0A8S4EGX7</accession>
<evidence type="ECO:0000313" key="5">
    <source>
        <dbReference type="Proteomes" id="UP000653454"/>
    </source>
</evidence>
<evidence type="ECO:0000256" key="1">
    <source>
        <dbReference type="ARBA" id="ARBA00005771"/>
    </source>
</evidence>
<dbReference type="EMBL" id="CAJHNJ030000016">
    <property type="protein sequence ID" value="CAG9114684.1"/>
    <property type="molecule type" value="Genomic_DNA"/>
</dbReference>
<evidence type="ECO:0000256" key="2">
    <source>
        <dbReference type="ARBA" id="ARBA00022679"/>
    </source>
</evidence>
<dbReference type="AlphaFoldDB" id="A0A8S4EGX7"/>
<gene>
    <name evidence="4" type="ORF">PLXY2_LOCUS5532</name>
</gene>
<name>A0A8S4EGX7_PLUXY</name>
<reference evidence="4" key="1">
    <citation type="submission" date="2020-11" db="EMBL/GenBank/DDBJ databases">
        <authorList>
            <person name="Whiteford S."/>
        </authorList>
    </citation>
    <scope>NUCLEOTIDE SEQUENCE</scope>
</reference>
<comment type="caution">
    <text evidence="4">The sequence shown here is derived from an EMBL/GenBank/DDBJ whole genome shotgun (WGS) entry which is preliminary data.</text>
</comment>